<organism evidence="2 3">
    <name type="scientific">Rothia endophytica</name>
    <dbReference type="NCBI Taxonomy" id="1324766"/>
    <lineage>
        <taxon>Bacteria</taxon>
        <taxon>Bacillati</taxon>
        <taxon>Actinomycetota</taxon>
        <taxon>Actinomycetes</taxon>
        <taxon>Micrococcales</taxon>
        <taxon>Micrococcaceae</taxon>
        <taxon>Rothia</taxon>
    </lineage>
</organism>
<sequence length="123" mass="13944">MIAGLDLWFWACLVLSTLSFAICIFQFLRGAAPDDYSQGSVLVLEAFLIIYLVGSIIMQALTDGPSGDWLEFYGYLITAMIIPAGTFIWSLTERSRWSTLVLGLTGPVLIIMLHRMNMLWYYY</sequence>
<evidence type="ECO:0000313" key="2">
    <source>
        <dbReference type="EMBL" id="GAA4795653.1"/>
    </source>
</evidence>
<dbReference type="RefSeq" id="WP_345445943.1">
    <property type="nucleotide sequence ID" value="NZ_BAABKP010000002.1"/>
</dbReference>
<keyword evidence="1" id="KW-0472">Membrane</keyword>
<feature type="transmembrane region" description="Helical" evidence="1">
    <location>
        <begin position="72"/>
        <end position="92"/>
    </location>
</feature>
<name>A0ABP9BKR2_9MICC</name>
<gene>
    <name evidence="2" type="ORF">GCM10023352_13640</name>
</gene>
<dbReference type="EMBL" id="BAABKP010000002">
    <property type="protein sequence ID" value="GAA4795653.1"/>
    <property type="molecule type" value="Genomic_DNA"/>
</dbReference>
<protein>
    <recommendedName>
        <fullName evidence="4">Integral membrane protein</fullName>
    </recommendedName>
</protein>
<evidence type="ECO:0008006" key="4">
    <source>
        <dbReference type="Google" id="ProtNLM"/>
    </source>
</evidence>
<comment type="caution">
    <text evidence="2">The sequence shown here is derived from an EMBL/GenBank/DDBJ whole genome shotgun (WGS) entry which is preliminary data.</text>
</comment>
<feature type="transmembrane region" description="Helical" evidence="1">
    <location>
        <begin position="99"/>
        <end position="122"/>
    </location>
</feature>
<accession>A0ABP9BKR2</accession>
<keyword evidence="1" id="KW-0812">Transmembrane</keyword>
<keyword evidence="3" id="KW-1185">Reference proteome</keyword>
<feature type="transmembrane region" description="Helical" evidence="1">
    <location>
        <begin position="7"/>
        <end position="28"/>
    </location>
</feature>
<evidence type="ECO:0000313" key="3">
    <source>
        <dbReference type="Proteomes" id="UP001500187"/>
    </source>
</evidence>
<dbReference type="Proteomes" id="UP001500187">
    <property type="component" value="Unassembled WGS sequence"/>
</dbReference>
<evidence type="ECO:0000256" key="1">
    <source>
        <dbReference type="SAM" id="Phobius"/>
    </source>
</evidence>
<keyword evidence="1" id="KW-1133">Transmembrane helix</keyword>
<proteinExistence type="predicted"/>
<feature type="transmembrane region" description="Helical" evidence="1">
    <location>
        <begin position="40"/>
        <end position="60"/>
    </location>
</feature>
<reference evidence="3" key="1">
    <citation type="journal article" date="2019" name="Int. J. Syst. Evol. Microbiol.">
        <title>The Global Catalogue of Microorganisms (GCM) 10K type strain sequencing project: providing services to taxonomists for standard genome sequencing and annotation.</title>
        <authorList>
            <consortium name="The Broad Institute Genomics Platform"/>
            <consortium name="The Broad Institute Genome Sequencing Center for Infectious Disease"/>
            <person name="Wu L."/>
            <person name="Ma J."/>
        </authorList>
    </citation>
    <scope>NUCLEOTIDE SEQUENCE [LARGE SCALE GENOMIC DNA]</scope>
    <source>
        <strain evidence="3">JCM 18541</strain>
    </source>
</reference>